<dbReference type="InterPro" id="IPR051697">
    <property type="entry name" value="Patched_domain-protein"/>
</dbReference>
<dbReference type="InterPro" id="IPR053958">
    <property type="entry name" value="HMGCR/SNAP/NPC1-like_SSD"/>
</dbReference>
<keyword evidence="2" id="KW-0812">Transmembrane</keyword>
<dbReference type="Pfam" id="PF12349">
    <property type="entry name" value="Sterol-sensing"/>
    <property type="match status" value="1"/>
</dbReference>
<evidence type="ECO:0000259" key="3">
    <source>
        <dbReference type="PROSITE" id="PS50156"/>
    </source>
</evidence>
<gene>
    <name evidence="4" type="primary">Ptchd3</name>
    <name evidence="4" type="ORF">SNAT2548_LOCUS70</name>
</gene>
<evidence type="ECO:0000256" key="2">
    <source>
        <dbReference type="SAM" id="Phobius"/>
    </source>
</evidence>
<keyword evidence="2" id="KW-1133">Transmembrane helix</keyword>
<feature type="transmembrane region" description="Helical" evidence="2">
    <location>
        <begin position="343"/>
        <end position="365"/>
    </location>
</feature>
<evidence type="ECO:0000313" key="5">
    <source>
        <dbReference type="Proteomes" id="UP000604046"/>
    </source>
</evidence>
<comment type="similarity">
    <text evidence="1">Belongs to the patched family.</text>
</comment>
<keyword evidence="2" id="KW-0472">Membrane</keyword>
<dbReference type="EMBL" id="CAJNDS010000001">
    <property type="protein sequence ID" value="CAE6909903.1"/>
    <property type="molecule type" value="Genomic_DNA"/>
</dbReference>
<comment type="caution">
    <text evidence="4">The sequence shown here is derived from an EMBL/GenBank/DDBJ whole genome shotgun (WGS) entry which is preliminary data.</text>
</comment>
<reference evidence="4" key="1">
    <citation type="submission" date="2021-02" db="EMBL/GenBank/DDBJ databases">
        <authorList>
            <person name="Dougan E. K."/>
            <person name="Rhodes N."/>
            <person name="Thang M."/>
            <person name="Chan C."/>
        </authorList>
    </citation>
    <scope>NUCLEOTIDE SEQUENCE</scope>
</reference>
<accession>A0A812G6H7</accession>
<dbReference type="InterPro" id="IPR000731">
    <property type="entry name" value="SSD"/>
</dbReference>
<dbReference type="PROSITE" id="PS50156">
    <property type="entry name" value="SSD"/>
    <property type="match status" value="1"/>
</dbReference>
<feature type="transmembrane region" description="Helical" evidence="2">
    <location>
        <begin position="843"/>
        <end position="870"/>
    </location>
</feature>
<dbReference type="OrthoDB" id="421722at2759"/>
<feature type="transmembrane region" description="Helical" evidence="2">
    <location>
        <begin position="371"/>
        <end position="395"/>
    </location>
</feature>
<sequence>MDETPISSVSPSRSRSNRALQIERTLSVASTVVGHAQDKLFSRLARVIARLPILCIVLSLAVYLACVPGMALLNGSENMFGFIKIMTGFLEAFSFTATDEYQDYKRGTDVFPDTRSLVFIAKPLGGRSLVSSEVLRQIHRAEVQIHDTTRFESVDRHQLGFSDVCERLSSGSPCMAGSVIATLLGDDVAVRLSELEVLEQNVSTPANAAAALVVAAMSVQQRATLPLLVASPLPFPGLGASELSLSQWLSASTAAMSTFTVMDTDDGVLFEKQAARDINGNGYPENALVRINQFSSSTIAMESVQIGMDNVPLIGLTLCLMAGYVVLMLGTDTRIPGNSQVKLLVGASCIPGLSGMASFGVLGYMGQGVSILGTLVPFLGLAVGVDIIFLLVSSVNSVGPHVKDMEEVMVRALPRAGAAATTTTLTSVSAFLIAAVTSTDLPSFFSFNVGLVMVLLLNWMGMLIMFPAMIILSQRNMTARPEPEGGFATKARFVMGGGRKLRGVMNARLGRAVERNLPFQICGASVWLVLTILGIHFGLQTGRGMPDTYFVTDSSKVHAYLEDVSSSFVGSVPMELNLLFDEPKVLKASYRNRMSDLIAALNNRSDLALPVDCWLHRAVGSLSSSASMCEVDTAILTYLNDTTTGSISARDARGGITDHLQAARCRVVLWQPSDADKRSEQAQDIFRQVKGEFPEVNAVPYHLSFPTQTARYRVIKDKTFSTAGFAFIGVFVAVIITMPVHLAFLAVGNVMAVTCVLFGFMWACNITCNVISYSVCVMAIGFCVDYSCHIVHFAHHGVPPGTPWDKRMRHSLEAVSFDVMQGCSTAFLGVAMLGFGTAQAFRIFALLSVVITLVGGFFALVGLPCLLALLSRIARACMGSETPEDETSAPALPATDACDEGEAAKQYLQDMENPLDVELSAEHFSM</sequence>
<protein>
    <submittedName>
        <fullName evidence="4">Ptchd3 protein</fullName>
    </submittedName>
</protein>
<feature type="transmembrane region" description="Helical" evidence="2">
    <location>
        <begin position="416"/>
        <end position="437"/>
    </location>
</feature>
<evidence type="ECO:0000256" key="1">
    <source>
        <dbReference type="ARBA" id="ARBA00005585"/>
    </source>
</evidence>
<feature type="transmembrane region" description="Helical" evidence="2">
    <location>
        <begin position="814"/>
        <end position="836"/>
    </location>
</feature>
<dbReference type="Gene3D" id="1.20.1640.10">
    <property type="entry name" value="Multidrug efflux transporter AcrB transmembrane domain"/>
    <property type="match status" value="2"/>
</dbReference>
<dbReference type="GO" id="GO:0016020">
    <property type="term" value="C:membrane"/>
    <property type="evidence" value="ECO:0007669"/>
    <property type="project" value="TreeGrafter"/>
</dbReference>
<feature type="transmembrane region" description="Helical" evidence="2">
    <location>
        <begin position="449"/>
        <end position="472"/>
    </location>
</feature>
<feature type="transmembrane region" description="Helical" evidence="2">
    <location>
        <begin position="770"/>
        <end position="794"/>
    </location>
</feature>
<evidence type="ECO:0000313" key="4">
    <source>
        <dbReference type="EMBL" id="CAE6909903.1"/>
    </source>
</evidence>
<feature type="transmembrane region" description="Helical" evidence="2">
    <location>
        <begin position="51"/>
        <end position="73"/>
    </location>
</feature>
<feature type="transmembrane region" description="Helical" evidence="2">
    <location>
        <begin position="742"/>
        <end position="763"/>
    </location>
</feature>
<name>A0A812G6H7_9DINO</name>
<feature type="domain" description="SSD" evidence="3">
    <location>
        <begin position="310"/>
        <end position="472"/>
    </location>
</feature>
<feature type="transmembrane region" description="Helical" evidence="2">
    <location>
        <begin position="311"/>
        <end position="331"/>
    </location>
</feature>
<keyword evidence="5" id="KW-1185">Reference proteome</keyword>
<dbReference type="SUPFAM" id="SSF82866">
    <property type="entry name" value="Multidrug efflux transporter AcrB transmembrane domain"/>
    <property type="match status" value="2"/>
</dbReference>
<organism evidence="4 5">
    <name type="scientific">Symbiodinium natans</name>
    <dbReference type="NCBI Taxonomy" id="878477"/>
    <lineage>
        <taxon>Eukaryota</taxon>
        <taxon>Sar</taxon>
        <taxon>Alveolata</taxon>
        <taxon>Dinophyceae</taxon>
        <taxon>Suessiales</taxon>
        <taxon>Symbiodiniaceae</taxon>
        <taxon>Symbiodinium</taxon>
    </lineage>
</organism>
<proteinExistence type="inferred from homology"/>
<feature type="transmembrane region" description="Helical" evidence="2">
    <location>
        <begin position="719"/>
        <end position="736"/>
    </location>
</feature>
<dbReference type="AlphaFoldDB" id="A0A812G6H7"/>
<dbReference type="Proteomes" id="UP000604046">
    <property type="component" value="Unassembled WGS sequence"/>
</dbReference>
<dbReference type="PANTHER" id="PTHR10796">
    <property type="entry name" value="PATCHED-RELATED"/>
    <property type="match status" value="1"/>
</dbReference>
<dbReference type="PANTHER" id="PTHR10796:SF92">
    <property type="entry name" value="PATCHED-RELATED, ISOFORM A"/>
    <property type="match status" value="1"/>
</dbReference>